<keyword evidence="4" id="KW-0285">Flavoprotein</keyword>
<dbReference type="InterPro" id="IPR035965">
    <property type="entry name" value="PAS-like_dom_sf"/>
</dbReference>
<evidence type="ECO:0000256" key="9">
    <source>
        <dbReference type="ARBA" id="ARBA00022777"/>
    </source>
</evidence>
<evidence type="ECO:0000256" key="2">
    <source>
        <dbReference type="ARBA" id="ARBA00012438"/>
    </source>
</evidence>
<dbReference type="Pfam" id="PF07536">
    <property type="entry name" value="HWE_HK"/>
    <property type="match status" value="1"/>
</dbReference>
<dbReference type="Pfam" id="PF00989">
    <property type="entry name" value="PAS"/>
    <property type="match status" value="1"/>
</dbReference>
<dbReference type="Gene3D" id="3.30.565.10">
    <property type="entry name" value="Histidine kinase-like ATPase, C-terminal domain"/>
    <property type="match status" value="1"/>
</dbReference>
<dbReference type="InterPro" id="IPR000014">
    <property type="entry name" value="PAS"/>
</dbReference>
<evidence type="ECO:0000313" key="13">
    <source>
        <dbReference type="EMBL" id="MCB4823157.1"/>
    </source>
</evidence>
<gene>
    <name evidence="13" type="ORF">LHA35_15595</name>
</gene>
<keyword evidence="5" id="KW-0288">FMN</keyword>
<dbReference type="InterPro" id="IPR013767">
    <property type="entry name" value="PAS_fold"/>
</dbReference>
<feature type="domain" description="PAC" evidence="12">
    <location>
        <begin position="110"/>
        <end position="161"/>
    </location>
</feature>
<dbReference type="InterPro" id="IPR011102">
    <property type="entry name" value="Sig_transdc_His_kinase_HWE"/>
</dbReference>
<dbReference type="SUPFAM" id="SSF55785">
    <property type="entry name" value="PYP-like sensor domain (PAS domain)"/>
    <property type="match status" value="1"/>
</dbReference>
<accession>A0A9X1IEX6</accession>
<evidence type="ECO:0000256" key="4">
    <source>
        <dbReference type="ARBA" id="ARBA00022630"/>
    </source>
</evidence>
<evidence type="ECO:0000256" key="5">
    <source>
        <dbReference type="ARBA" id="ARBA00022643"/>
    </source>
</evidence>
<reference evidence="13" key="1">
    <citation type="submission" date="2021-10" db="EMBL/GenBank/DDBJ databases">
        <title>Roseicella aerolatum sp. nov., isolated from aerosols of e-waste dismantling site.</title>
        <authorList>
            <person name="Qin T."/>
        </authorList>
    </citation>
    <scope>NUCLEOTIDE SEQUENCE</scope>
    <source>
        <strain evidence="13">GB24</strain>
    </source>
</reference>
<keyword evidence="8" id="KW-0547">Nucleotide-binding</keyword>
<dbReference type="Proteomes" id="UP001139311">
    <property type="component" value="Unassembled WGS sequence"/>
</dbReference>
<dbReference type="EMBL" id="JAJAQI010000023">
    <property type="protein sequence ID" value="MCB4823157.1"/>
    <property type="molecule type" value="Genomic_DNA"/>
</dbReference>
<keyword evidence="7" id="KW-0677">Repeat</keyword>
<dbReference type="CDD" id="cd00130">
    <property type="entry name" value="PAS"/>
    <property type="match status" value="1"/>
</dbReference>
<comment type="catalytic activity">
    <reaction evidence="1">
        <text>ATP + protein L-histidine = ADP + protein N-phospho-L-histidine.</text>
        <dbReference type="EC" id="2.7.13.3"/>
    </reaction>
</comment>
<evidence type="ECO:0000256" key="8">
    <source>
        <dbReference type="ARBA" id="ARBA00022741"/>
    </source>
</evidence>
<evidence type="ECO:0000256" key="1">
    <source>
        <dbReference type="ARBA" id="ARBA00000085"/>
    </source>
</evidence>
<name>A0A9X1IEX6_9PROT</name>
<evidence type="ECO:0000256" key="6">
    <source>
        <dbReference type="ARBA" id="ARBA00022679"/>
    </source>
</evidence>
<dbReference type="InterPro" id="IPR000700">
    <property type="entry name" value="PAS-assoc_C"/>
</dbReference>
<keyword evidence="9" id="KW-0418">Kinase</keyword>
<comment type="caution">
    <text evidence="13">The sequence shown here is derived from an EMBL/GenBank/DDBJ whole genome shotgun (WGS) entry which is preliminary data.</text>
</comment>
<dbReference type="PROSITE" id="PS50113">
    <property type="entry name" value="PAC"/>
    <property type="match status" value="1"/>
</dbReference>
<keyword evidence="14" id="KW-1185">Reference proteome</keyword>
<evidence type="ECO:0000313" key="14">
    <source>
        <dbReference type="Proteomes" id="UP001139311"/>
    </source>
</evidence>
<dbReference type="GO" id="GO:0005524">
    <property type="term" value="F:ATP binding"/>
    <property type="evidence" value="ECO:0007669"/>
    <property type="project" value="UniProtKB-KW"/>
</dbReference>
<dbReference type="PANTHER" id="PTHR41523:SF8">
    <property type="entry name" value="ETHYLENE RESPONSE SENSOR PROTEIN"/>
    <property type="match status" value="1"/>
</dbReference>
<keyword evidence="10" id="KW-0067">ATP-binding</keyword>
<organism evidence="13 14">
    <name type="scientific">Roseicella aerolata</name>
    <dbReference type="NCBI Taxonomy" id="2883479"/>
    <lineage>
        <taxon>Bacteria</taxon>
        <taxon>Pseudomonadati</taxon>
        <taxon>Pseudomonadota</taxon>
        <taxon>Alphaproteobacteria</taxon>
        <taxon>Acetobacterales</taxon>
        <taxon>Roseomonadaceae</taxon>
        <taxon>Roseicella</taxon>
    </lineage>
</organism>
<keyword evidence="6" id="KW-0808">Transferase</keyword>
<dbReference type="AlphaFoldDB" id="A0A9X1IEX6"/>
<dbReference type="InterPro" id="IPR036890">
    <property type="entry name" value="HATPase_C_sf"/>
</dbReference>
<dbReference type="EC" id="2.7.13.3" evidence="2"/>
<dbReference type="SMART" id="SM00911">
    <property type="entry name" value="HWE_HK"/>
    <property type="match status" value="1"/>
</dbReference>
<evidence type="ECO:0000256" key="3">
    <source>
        <dbReference type="ARBA" id="ARBA00022553"/>
    </source>
</evidence>
<dbReference type="PANTHER" id="PTHR41523">
    <property type="entry name" value="TWO-COMPONENT SYSTEM SENSOR PROTEIN"/>
    <property type="match status" value="1"/>
</dbReference>
<dbReference type="GO" id="GO:0006355">
    <property type="term" value="P:regulation of DNA-templated transcription"/>
    <property type="evidence" value="ECO:0007669"/>
    <property type="project" value="InterPro"/>
</dbReference>
<evidence type="ECO:0000256" key="10">
    <source>
        <dbReference type="ARBA" id="ARBA00022840"/>
    </source>
</evidence>
<evidence type="ECO:0000256" key="7">
    <source>
        <dbReference type="ARBA" id="ARBA00022737"/>
    </source>
</evidence>
<proteinExistence type="predicted"/>
<keyword evidence="3" id="KW-0597">Phosphoprotein</keyword>
<evidence type="ECO:0000256" key="11">
    <source>
        <dbReference type="ARBA" id="ARBA00023026"/>
    </source>
</evidence>
<dbReference type="Gene3D" id="3.30.450.20">
    <property type="entry name" value="PAS domain"/>
    <property type="match status" value="1"/>
</dbReference>
<dbReference type="GO" id="GO:0004673">
    <property type="term" value="F:protein histidine kinase activity"/>
    <property type="evidence" value="ECO:0007669"/>
    <property type="project" value="UniProtKB-EC"/>
</dbReference>
<keyword evidence="11" id="KW-0843">Virulence</keyword>
<evidence type="ECO:0000259" key="12">
    <source>
        <dbReference type="PROSITE" id="PS50113"/>
    </source>
</evidence>
<sequence length="373" mass="40122">MLLLALLAWRREQRGLAAAAAEERREALRNASLAESAARLRLALGAAELGCWSWDEAADDVSWDARAAAILGWHPFGQVPIAALRDRLEPGDHAILDAALASARRNGEPTQCALRLRPSAGGAPRWIELRAQAWRGPRGTLFHGVIGDITARRGAEEQQQRLLREVDHRAKNTLAVVQALLRLTRAEDPADFLPRVEARIAALARAHTLLAQSRWQGAALHRLVAAEFQRRRPGGEAPMPVLAGPPVLLSSVAAQPMAMVLHELASNALQFGALAQPGGTLSLTWQPLPEGGLELIWQERRPVPPPAGTAPVGFGTRILEATVRDQLGGRISREWRAEGLRCIIRLPAGCVVAAPAEPVTERAAAEPSVSAAC</sequence>
<protein>
    <recommendedName>
        <fullName evidence="2">histidine kinase</fullName>
        <ecNumber evidence="2">2.7.13.3</ecNumber>
    </recommendedName>
</protein>